<organism evidence="2 3">
    <name type="scientific">Brevibacillus centrosporus</name>
    <dbReference type="NCBI Taxonomy" id="54910"/>
    <lineage>
        <taxon>Bacteria</taxon>
        <taxon>Bacillati</taxon>
        <taxon>Bacillota</taxon>
        <taxon>Bacilli</taxon>
        <taxon>Bacillales</taxon>
        <taxon>Paenibacillaceae</taxon>
        <taxon>Brevibacillus</taxon>
    </lineage>
</organism>
<reference evidence="3" key="1">
    <citation type="submission" date="2016-10" db="EMBL/GenBank/DDBJ databases">
        <authorList>
            <person name="Varghese N."/>
            <person name="Submissions S."/>
        </authorList>
    </citation>
    <scope>NUCLEOTIDE SEQUENCE [LARGE SCALE GENOMIC DNA]</scope>
    <source>
        <strain evidence="3">OK042</strain>
    </source>
</reference>
<dbReference type="EMBL" id="FORT01000004">
    <property type="protein sequence ID" value="SFJ53381.1"/>
    <property type="molecule type" value="Genomic_DNA"/>
</dbReference>
<sequence length="143" mass="16416">MSKTMPVFVYGTLLEGFMNHALYAKPYDCEVQPAKIKGEVYHLPQGYPGLLAGNDDVIGEILLFSPEVFEKAISALDELETYFGPEDSRNEYERIEISAVLVQTGEEVIAYVYRYLDAEYVKQWGTRIQDGDWRRYMLDVLAE</sequence>
<name>A0A1I3S774_9BACL</name>
<dbReference type="InterPro" id="IPR013024">
    <property type="entry name" value="GGCT-like"/>
</dbReference>
<dbReference type="STRING" id="1884381.SAMN05518846_10429"/>
<dbReference type="Proteomes" id="UP000198915">
    <property type="component" value="Unassembled WGS sequence"/>
</dbReference>
<keyword evidence="2" id="KW-0808">Transferase</keyword>
<keyword evidence="3" id="KW-1185">Reference proteome</keyword>
<protein>
    <submittedName>
        <fullName evidence="2">Uncharacterized conserved protein YtfP, gamma-glutamylcyclotransferase (GGCT)/AIG2-like family</fullName>
    </submittedName>
</protein>
<dbReference type="InterPro" id="IPR009288">
    <property type="entry name" value="AIG2-like_dom"/>
</dbReference>
<proteinExistence type="predicted"/>
<accession>A0A1I3S774</accession>
<dbReference type="RefSeq" id="WP_092267520.1">
    <property type="nucleotide sequence ID" value="NZ_BJOE01000037.1"/>
</dbReference>
<dbReference type="GO" id="GO:0016740">
    <property type="term" value="F:transferase activity"/>
    <property type="evidence" value="ECO:0007669"/>
    <property type="project" value="UniProtKB-KW"/>
</dbReference>
<dbReference type="SUPFAM" id="SSF110857">
    <property type="entry name" value="Gamma-glutamyl cyclotransferase-like"/>
    <property type="match status" value="1"/>
</dbReference>
<feature type="domain" description="Gamma-glutamylcyclotransferase AIG2-like" evidence="1">
    <location>
        <begin position="7"/>
        <end position="135"/>
    </location>
</feature>
<dbReference type="InterPro" id="IPR036568">
    <property type="entry name" value="GGCT-like_sf"/>
</dbReference>
<dbReference type="CDD" id="cd06661">
    <property type="entry name" value="GGCT_like"/>
    <property type="match status" value="1"/>
</dbReference>
<gene>
    <name evidence="2" type="ORF">SAMN05518846_10429</name>
</gene>
<dbReference type="Pfam" id="PF06094">
    <property type="entry name" value="GGACT"/>
    <property type="match status" value="1"/>
</dbReference>
<dbReference type="Gene3D" id="3.10.490.10">
    <property type="entry name" value="Gamma-glutamyl cyclotransferase-like"/>
    <property type="match status" value="1"/>
</dbReference>
<evidence type="ECO:0000313" key="3">
    <source>
        <dbReference type="Proteomes" id="UP000198915"/>
    </source>
</evidence>
<dbReference type="AlphaFoldDB" id="A0A1I3S774"/>
<evidence type="ECO:0000313" key="2">
    <source>
        <dbReference type="EMBL" id="SFJ53381.1"/>
    </source>
</evidence>
<evidence type="ECO:0000259" key="1">
    <source>
        <dbReference type="Pfam" id="PF06094"/>
    </source>
</evidence>